<keyword evidence="1" id="KW-0812">Transmembrane</keyword>
<dbReference type="Ensembl" id="ENSCCRT00020092584.1">
    <property type="protein sequence ID" value="ENSCCRP00020084623.1"/>
    <property type="gene ID" value="ENSCCRG00020038984.1"/>
</dbReference>
<dbReference type="Proteomes" id="UP000694701">
    <property type="component" value="Unplaced"/>
</dbReference>
<protein>
    <submittedName>
        <fullName evidence="2">Uncharacterized protein</fullName>
    </submittedName>
</protein>
<sequence length="86" mass="10188">MFIMPFYTIVSASLSLLMESVLTEIHKSSLFWLPVFFFFFSGFAFVTEVSPLQQHRHLRDVKRTTSGRTLWSCLREQKLSQLWILK</sequence>
<feature type="transmembrane region" description="Helical" evidence="1">
    <location>
        <begin position="33"/>
        <end position="52"/>
    </location>
</feature>
<keyword evidence="1" id="KW-0472">Membrane</keyword>
<name>A0A8C2IU36_CYPCA</name>
<accession>A0A8C2IU36</accession>
<organism evidence="2 3">
    <name type="scientific">Cyprinus carpio</name>
    <name type="common">Common carp</name>
    <dbReference type="NCBI Taxonomy" id="7962"/>
    <lineage>
        <taxon>Eukaryota</taxon>
        <taxon>Metazoa</taxon>
        <taxon>Chordata</taxon>
        <taxon>Craniata</taxon>
        <taxon>Vertebrata</taxon>
        <taxon>Euteleostomi</taxon>
        <taxon>Actinopterygii</taxon>
        <taxon>Neopterygii</taxon>
        <taxon>Teleostei</taxon>
        <taxon>Ostariophysi</taxon>
        <taxon>Cypriniformes</taxon>
        <taxon>Cyprinidae</taxon>
        <taxon>Cyprininae</taxon>
        <taxon>Cyprinus</taxon>
    </lineage>
</organism>
<keyword evidence="1" id="KW-1133">Transmembrane helix</keyword>
<proteinExistence type="predicted"/>
<reference evidence="2" key="1">
    <citation type="submission" date="2025-08" db="UniProtKB">
        <authorList>
            <consortium name="Ensembl"/>
        </authorList>
    </citation>
    <scope>IDENTIFICATION</scope>
</reference>
<dbReference type="AlphaFoldDB" id="A0A8C2IU36"/>
<evidence type="ECO:0000313" key="3">
    <source>
        <dbReference type="Proteomes" id="UP000694701"/>
    </source>
</evidence>
<evidence type="ECO:0000256" key="1">
    <source>
        <dbReference type="SAM" id="Phobius"/>
    </source>
</evidence>
<evidence type="ECO:0000313" key="2">
    <source>
        <dbReference type="Ensembl" id="ENSCCRP00020084623.1"/>
    </source>
</evidence>